<dbReference type="Proteomes" id="UP000224567">
    <property type="component" value="Unassembled WGS sequence"/>
</dbReference>
<dbReference type="OrthoDB" id="20729at2759"/>
<dbReference type="PANTHER" id="PTHR47358">
    <property type="entry name" value="E3 UBIQUITIN-PROTEIN LIGASE HOS1"/>
    <property type="match status" value="1"/>
</dbReference>
<evidence type="ECO:0000256" key="2">
    <source>
        <dbReference type="ARBA" id="ARBA00023242"/>
    </source>
</evidence>
<keyword evidence="2" id="KW-0539">Nucleus</keyword>
<dbReference type="PANTHER" id="PTHR47358:SF2">
    <property type="entry name" value="E3 UBIQUITIN-PROTEIN LIGASE HOS1"/>
    <property type="match status" value="1"/>
</dbReference>
<comment type="subcellular location">
    <subcellularLocation>
        <location evidence="1">Nucleus</location>
    </subcellularLocation>
</comment>
<dbReference type="InterPro" id="IPR044718">
    <property type="entry name" value="HOS1"/>
</dbReference>
<proteinExistence type="predicted"/>
<dbReference type="GO" id="GO:0005634">
    <property type="term" value="C:nucleus"/>
    <property type="evidence" value="ECO:0007669"/>
    <property type="project" value="UniProtKB-SubCell"/>
</dbReference>
<feature type="domain" description="ELYS-like" evidence="3">
    <location>
        <begin position="105"/>
        <end position="221"/>
    </location>
</feature>
<comment type="caution">
    <text evidence="4">The sequence shown here is derived from an EMBL/GenBank/DDBJ whole genome shotgun (WGS) entry which is preliminary data.</text>
</comment>
<dbReference type="AlphaFoldDB" id="A0A2G2VB57"/>
<accession>A0A2G2VB57</accession>
<gene>
    <name evidence="4" type="ORF">CQW23_30199</name>
</gene>
<dbReference type="InterPro" id="IPR025151">
    <property type="entry name" value="ELYS_dom"/>
</dbReference>
<evidence type="ECO:0000256" key="1">
    <source>
        <dbReference type="ARBA" id="ARBA00004123"/>
    </source>
</evidence>
<dbReference type="GO" id="GO:0016567">
    <property type="term" value="P:protein ubiquitination"/>
    <property type="evidence" value="ECO:0007669"/>
    <property type="project" value="InterPro"/>
</dbReference>
<evidence type="ECO:0000313" key="4">
    <source>
        <dbReference type="EMBL" id="PHT30214.1"/>
    </source>
</evidence>
<protein>
    <recommendedName>
        <fullName evidence="3">ELYS-like domain-containing protein</fullName>
    </recommendedName>
</protein>
<evidence type="ECO:0000259" key="3">
    <source>
        <dbReference type="Pfam" id="PF13934"/>
    </source>
</evidence>
<dbReference type="EMBL" id="MLFT02000052">
    <property type="protein sequence ID" value="PHT30214.1"/>
    <property type="molecule type" value="Genomic_DNA"/>
</dbReference>
<reference evidence="5" key="2">
    <citation type="journal article" date="2017" name="J. Anim. Genet.">
        <title>Multiple reference genome sequences of hot pepper reveal the massive evolution of plant disease resistance genes by retroduplication.</title>
        <authorList>
            <person name="Kim S."/>
            <person name="Park J."/>
            <person name="Yeom S.-I."/>
            <person name="Kim Y.-M."/>
            <person name="Seo E."/>
            <person name="Kim K.-T."/>
            <person name="Kim M.-S."/>
            <person name="Lee J.M."/>
            <person name="Cheong K."/>
            <person name="Shin H.-S."/>
            <person name="Kim S.-B."/>
            <person name="Han K."/>
            <person name="Lee J."/>
            <person name="Park M."/>
            <person name="Lee H.-A."/>
            <person name="Lee H.-Y."/>
            <person name="Lee Y."/>
            <person name="Oh S."/>
            <person name="Lee J.H."/>
            <person name="Choi E."/>
            <person name="Choi E."/>
            <person name="Lee S.E."/>
            <person name="Jeon J."/>
            <person name="Kim H."/>
            <person name="Choi G."/>
            <person name="Song H."/>
            <person name="Lee J."/>
            <person name="Lee S.-C."/>
            <person name="Kwon J.-K."/>
            <person name="Lee H.-Y."/>
            <person name="Koo N."/>
            <person name="Hong Y."/>
            <person name="Kim R.W."/>
            <person name="Kang W.-H."/>
            <person name="Huh J.H."/>
            <person name="Kang B.-C."/>
            <person name="Yang T.-J."/>
            <person name="Lee Y.-H."/>
            <person name="Bennetzen J.L."/>
            <person name="Choi D."/>
        </authorList>
    </citation>
    <scope>NUCLEOTIDE SEQUENCE [LARGE SCALE GENOMIC DNA]</scope>
    <source>
        <strain evidence="5">cv. PBC81</strain>
    </source>
</reference>
<evidence type="ECO:0000313" key="5">
    <source>
        <dbReference type="Proteomes" id="UP000224567"/>
    </source>
</evidence>
<dbReference type="STRING" id="33114.A0A2G2VB57"/>
<keyword evidence="5" id="KW-1185">Reference proteome</keyword>
<reference evidence="4 5" key="1">
    <citation type="journal article" date="2017" name="Genome Biol.">
        <title>New reference genome sequences of hot pepper reveal the massive evolution of plant disease-resistance genes by retroduplication.</title>
        <authorList>
            <person name="Kim S."/>
            <person name="Park J."/>
            <person name="Yeom S.I."/>
            <person name="Kim Y.M."/>
            <person name="Seo E."/>
            <person name="Kim K.T."/>
            <person name="Kim M.S."/>
            <person name="Lee J.M."/>
            <person name="Cheong K."/>
            <person name="Shin H.S."/>
            <person name="Kim S.B."/>
            <person name="Han K."/>
            <person name="Lee J."/>
            <person name="Park M."/>
            <person name="Lee H.A."/>
            <person name="Lee H.Y."/>
            <person name="Lee Y."/>
            <person name="Oh S."/>
            <person name="Lee J.H."/>
            <person name="Choi E."/>
            <person name="Choi E."/>
            <person name="Lee S.E."/>
            <person name="Jeon J."/>
            <person name="Kim H."/>
            <person name="Choi G."/>
            <person name="Song H."/>
            <person name="Lee J."/>
            <person name="Lee S.C."/>
            <person name="Kwon J.K."/>
            <person name="Lee H.Y."/>
            <person name="Koo N."/>
            <person name="Hong Y."/>
            <person name="Kim R.W."/>
            <person name="Kang W.H."/>
            <person name="Huh J.H."/>
            <person name="Kang B.C."/>
            <person name="Yang T.J."/>
            <person name="Lee Y.H."/>
            <person name="Bennetzen J.L."/>
            <person name="Choi D."/>
        </authorList>
    </citation>
    <scope>NUCLEOTIDE SEQUENCE [LARGE SCALE GENOMIC DNA]</scope>
    <source>
        <strain evidence="5">cv. PBC81</strain>
    </source>
</reference>
<sequence length="246" mass="27833">MSKLKENLSLFLKFSVKLGDISNVIDVLESSFKGSLSAKLHDLHHLQECILKTKQCIRHEFLENVKSRHKNFESWRALIRERKSAAIKCAWPDSVSHSDEYNASTLFIEDALSNIEAAEQGDLDDYEKEMALAYLQKDEGSLYSRSKIQEMAGCYPFESLRATSDILFLRGSSDFVVAKQAIVSFLPDEGWRHINDDFSATFGVTKHSLLESFTFSLLDDEGVPALKVNLEVIDVSFSIEKRGRIG</sequence>
<dbReference type="Pfam" id="PF13934">
    <property type="entry name" value="ELYS"/>
    <property type="match status" value="1"/>
</dbReference>
<dbReference type="GO" id="GO:0004842">
    <property type="term" value="F:ubiquitin-protein transferase activity"/>
    <property type="evidence" value="ECO:0007669"/>
    <property type="project" value="InterPro"/>
</dbReference>
<name>A0A2G2VB57_CAPBA</name>
<organism evidence="4 5">
    <name type="scientific">Capsicum baccatum</name>
    <name type="common">Peruvian pepper</name>
    <dbReference type="NCBI Taxonomy" id="33114"/>
    <lineage>
        <taxon>Eukaryota</taxon>
        <taxon>Viridiplantae</taxon>
        <taxon>Streptophyta</taxon>
        <taxon>Embryophyta</taxon>
        <taxon>Tracheophyta</taxon>
        <taxon>Spermatophyta</taxon>
        <taxon>Magnoliopsida</taxon>
        <taxon>eudicotyledons</taxon>
        <taxon>Gunneridae</taxon>
        <taxon>Pentapetalae</taxon>
        <taxon>asterids</taxon>
        <taxon>lamiids</taxon>
        <taxon>Solanales</taxon>
        <taxon>Solanaceae</taxon>
        <taxon>Solanoideae</taxon>
        <taxon>Capsiceae</taxon>
        <taxon>Capsicum</taxon>
    </lineage>
</organism>